<feature type="non-terminal residue" evidence="1">
    <location>
        <position position="1"/>
    </location>
</feature>
<dbReference type="Proteomes" id="UP000499080">
    <property type="component" value="Unassembled WGS sequence"/>
</dbReference>
<gene>
    <name evidence="1" type="ORF">AVEN_127643_1</name>
</gene>
<sequence length="59" mass="6200">ENTALDEVLPARSDPPRLIAIGDVSKSISLFAYVDGTAVFSEKVSNEIGSFAVGYLLGV</sequence>
<dbReference type="EMBL" id="BGPR01081439">
    <property type="protein sequence ID" value="GBL82996.1"/>
    <property type="molecule type" value="Genomic_DNA"/>
</dbReference>
<comment type="caution">
    <text evidence="1">The sequence shown here is derived from an EMBL/GenBank/DDBJ whole genome shotgun (WGS) entry which is preliminary data.</text>
</comment>
<name>A0A4Y2AV67_ARAVE</name>
<dbReference type="OrthoDB" id="7698716at2759"/>
<keyword evidence="2" id="KW-1185">Reference proteome</keyword>
<dbReference type="AlphaFoldDB" id="A0A4Y2AV67"/>
<proteinExistence type="predicted"/>
<protein>
    <submittedName>
        <fullName evidence="1">Uncharacterized protein</fullName>
    </submittedName>
</protein>
<accession>A0A4Y2AV67</accession>
<reference evidence="1 2" key="1">
    <citation type="journal article" date="2019" name="Sci. Rep.">
        <title>Orb-weaving spider Araneus ventricosus genome elucidates the spidroin gene catalogue.</title>
        <authorList>
            <person name="Kono N."/>
            <person name="Nakamura H."/>
            <person name="Ohtoshi R."/>
            <person name="Moran D.A.P."/>
            <person name="Shinohara A."/>
            <person name="Yoshida Y."/>
            <person name="Fujiwara M."/>
            <person name="Mori M."/>
            <person name="Tomita M."/>
            <person name="Arakawa K."/>
        </authorList>
    </citation>
    <scope>NUCLEOTIDE SEQUENCE [LARGE SCALE GENOMIC DNA]</scope>
</reference>
<organism evidence="1 2">
    <name type="scientific">Araneus ventricosus</name>
    <name type="common">Orbweaver spider</name>
    <name type="synonym">Epeira ventricosa</name>
    <dbReference type="NCBI Taxonomy" id="182803"/>
    <lineage>
        <taxon>Eukaryota</taxon>
        <taxon>Metazoa</taxon>
        <taxon>Ecdysozoa</taxon>
        <taxon>Arthropoda</taxon>
        <taxon>Chelicerata</taxon>
        <taxon>Arachnida</taxon>
        <taxon>Araneae</taxon>
        <taxon>Araneomorphae</taxon>
        <taxon>Entelegynae</taxon>
        <taxon>Araneoidea</taxon>
        <taxon>Araneidae</taxon>
        <taxon>Araneus</taxon>
    </lineage>
</organism>
<evidence type="ECO:0000313" key="1">
    <source>
        <dbReference type="EMBL" id="GBL82996.1"/>
    </source>
</evidence>
<evidence type="ECO:0000313" key="2">
    <source>
        <dbReference type="Proteomes" id="UP000499080"/>
    </source>
</evidence>